<sequence length="696" mass="77610">MHIKVKTLLGSPLSVDVDMDDKVLDLKKKVFEMTGILVEQQRLIFSGKPIKDTLTIEAAGMKGGCIVHLVLSLPITKKMELVPSPLKIKKTLLTKYNFLAEPVSFPLDISCNPGEIETSYYSPPFFLDSLYPAQTGLSLAYTPPGKEGGPPSLSFHSLASTADRISSSRIPKSSSVISDITSPGLESPNSPSVLKTPKSSSPEIPQTETVCKPILSSNSSPSSCMEWRIIISKGKAILDPVLCREESLKHYTTVNGSWKRRIYIGVDVFVWDFAKTSWKRHKKYCQAPEMMIYTPKHRLDYRFPLPSTACVILFSLYRVEKKDEEEEIAGKESGASQTEEAEKEHSEKKPGEAGQEGESSSAISSTLSAAPSKEASSGLQNQGATCYLNALLQTLFHLPSLRSHILGLPLSTKKHKSCAPVLCELQRLFMSMLCGSESISTRGLTRAFGWTQGEEFYQQDVGELYTLLMDTIEGEYKNLKGKGIAIGQGMCRSVDPSSTMTPSPLPFPLSLFTIHTLQYIKCLDIDYQKLTSDKSLHLHVPVEGVSHLEHGLDKAFNPTLLDKDNKYHVSEEHGKQRALMGMHIDPASLPPVMTISLMRYSMDMYGRVRKINDYVEIPRELDISEYCKVSDVSSEEEVATDEIMYLREKERRRIEKKKEKQNKKKSNSKGFGFFSMFSGWFSGGCNKDSEKKESVL</sequence>
<feature type="domain" description="USP" evidence="3">
    <location>
        <begin position="377"/>
        <end position="696"/>
    </location>
</feature>
<feature type="domain" description="Ubiquitin-like" evidence="2">
    <location>
        <begin position="1"/>
        <end position="72"/>
    </location>
</feature>
<dbReference type="InterPro" id="IPR028889">
    <property type="entry name" value="USP"/>
</dbReference>
<evidence type="ECO:0000313" key="5">
    <source>
        <dbReference type="Proteomes" id="UP001057375"/>
    </source>
</evidence>
<dbReference type="SUPFAM" id="SSF54236">
    <property type="entry name" value="Ubiquitin-like"/>
    <property type="match status" value="1"/>
</dbReference>
<feature type="non-terminal residue" evidence="4">
    <location>
        <position position="696"/>
    </location>
</feature>
<dbReference type="Pfam" id="PF00443">
    <property type="entry name" value="UCH"/>
    <property type="match status" value="1"/>
</dbReference>
<dbReference type="EMBL" id="BQXS01010855">
    <property type="protein sequence ID" value="GKT34716.1"/>
    <property type="molecule type" value="Genomic_DNA"/>
</dbReference>
<dbReference type="InterPro" id="IPR038765">
    <property type="entry name" value="Papain-like_cys_pep_sf"/>
</dbReference>
<protein>
    <recommendedName>
        <fullName evidence="6">Ubiquitin-like domain-containing protein</fullName>
    </recommendedName>
</protein>
<dbReference type="Proteomes" id="UP001057375">
    <property type="component" value="Unassembled WGS sequence"/>
</dbReference>
<dbReference type="PROSITE" id="PS50053">
    <property type="entry name" value="UBIQUITIN_2"/>
    <property type="match status" value="1"/>
</dbReference>
<feature type="region of interest" description="Disordered" evidence="1">
    <location>
        <begin position="654"/>
        <end position="675"/>
    </location>
</feature>
<evidence type="ECO:0000256" key="1">
    <source>
        <dbReference type="SAM" id="MobiDB-lite"/>
    </source>
</evidence>
<dbReference type="InterPro" id="IPR001394">
    <property type="entry name" value="Peptidase_C19_UCH"/>
</dbReference>
<dbReference type="InterPro" id="IPR019956">
    <property type="entry name" value="Ubiquitin_dom"/>
</dbReference>
<dbReference type="InterPro" id="IPR050164">
    <property type="entry name" value="Peptidase_C19"/>
</dbReference>
<keyword evidence="5" id="KW-1185">Reference proteome</keyword>
<dbReference type="InterPro" id="IPR029071">
    <property type="entry name" value="Ubiquitin-like_domsf"/>
</dbReference>
<name>A0ABQ5KRU2_9EUKA</name>
<dbReference type="PROSITE" id="PS00972">
    <property type="entry name" value="USP_1"/>
    <property type="match status" value="1"/>
</dbReference>
<feature type="region of interest" description="Disordered" evidence="1">
    <location>
        <begin position="173"/>
        <end position="206"/>
    </location>
</feature>
<gene>
    <name evidence="4" type="ORF">ADUPG1_008017</name>
</gene>
<organism evidence="4 5">
    <name type="scientific">Aduncisulcus paluster</name>
    <dbReference type="NCBI Taxonomy" id="2918883"/>
    <lineage>
        <taxon>Eukaryota</taxon>
        <taxon>Metamonada</taxon>
        <taxon>Carpediemonas-like organisms</taxon>
        <taxon>Aduncisulcus</taxon>
    </lineage>
</organism>
<feature type="region of interest" description="Disordered" evidence="1">
    <location>
        <begin position="326"/>
        <end position="376"/>
    </location>
</feature>
<evidence type="ECO:0000259" key="3">
    <source>
        <dbReference type="PROSITE" id="PS50235"/>
    </source>
</evidence>
<dbReference type="Gene3D" id="3.10.20.90">
    <property type="entry name" value="Phosphatidylinositol 3-kinase Catalytic Subunit, Chain A, domain 1"/>
    <property type="match status" value="1"/>
</dbReference>
<dbReference type="Gene3D" id="3.90.70.10">
    <property type="entry name" value="Cysteine proteinases"/>
    <property type="match status" value="1"/>
</dbReference>
<dbReference type="SMART" id="SM00213">
    <property type="entry name" value="UBQ"/>
    <property type="match status" value="1"/>
</dbReference>
<reference evidence="4" key="1">
    <citation type="submission" date="2022-03" db="EMBL/GenBank/DDBJ databases">
        <title>Draft genome sequence of Aduncisulcus paluster, a free-living microaerophilic Fornicata.</title>
        <authorList>
            <person name="Yuyama I."/>
            <person name="Kume K."/>
            <person name="Tamura T."/>
            <person name="Inagaki Y."/>
            <person name="Hashimoto T."/>
        </authorList>
    </citation>
    <scope>NUCLEOTIDE SEQUENCE</scope>
    <source>
        <strain evidence="4">NY0171</strain>
    </source>
</reference>
<dbReference type="PANTHER" id="PTHR24006:SF644">
    <property type="entry name" value="UBIQUITIN CARBOXYL-TERMINAL HYDROLASE 7"/>
    <property type="match status" value="1"/>
</dbReference>
<dbReference type="PANTHER" id="PTHR24006">
    <property type="entry name" value="UBIQUITIN CARBOXYL-TERMINAL HYDROLASE"/>
    <property type="match status" value="1"/>
</dbReference>
<evidence type="ECO:0000313" key="4">
    <source>
        <dbReference type="EMBL" id="GKT34716.1"/>
    </source>
</evidence>
<evidence type="ECO:0000259" key="2">
    <source>
        <dbReference type="PROSITE" id="PS50053"/>
    </source>
</evidence>
<evidence type="ECO:0008006" key="6">
    <source>
        <dbReference type="Google" id="ProtNLM"/>
    </source>
</evidence>
<feature type="compositionally biased region" description="Polar residues" evidence="1">
    <location>
        <begin position="187"/>
        <end position="206"/>
    </location>
</feature>
<dbReference type="InterPro" id="IPR018200">
    <property type="entry name" value="USP_CS"/>
</dbReference>
<comment type="caution">
    <text evidence="4">The sequence shown here is derived from an EMBL/GenBank/DDBJ whole genome shotgun (WGS) entry which is preliminary data.</text>
</comment>
<dbReference type="PRINTS" id="PR00348">
    <property type="entry name" value="UBIQUITIN"/>
</dbReference>
<dbReference type="PROSITE" id="PS50235">
    <property type="entry name" value="USP_3"/>
    <property type="match status" value="1"/>
</dbReference>
<feature type="compositionally biased region" description="Basic and acidic residues" evidence="1">
    <location>
        <begin position="340"/>
        <end position="351"/>
    </location>
</feature>
<dbReference type="SUPFAM" id="SSF54001">
    <property type="entry name" value="Cysteine proteinases"/>
    <property type="match status" value="1"/>
</dbReference>
<feature type="compositionally biased region" description="Low complexity" evidence="1">
    <location>
        <begin position="352"/>
        <end position="372"/>
    </location>
</feature>
<dbReference type="InterPro" id="IPR000626">
    <property type="entry name" value="Ubiquitin-like_dom"/>
</dbReference>
<accession>A0ABQ5KRU2</accession>
<dbReference type="Pfam" id="PF00240">
    <property type="entry name" value="ubiquitin"/>
    <property type="match status" value="1"/>
</dbReference>
<proteinExistence type="predicted"/>